<dbReference type="Pfam" id="PF13751">
    <property type="entry name" value="DDE_Tnp_1_6"/>
    <property type="match status" value="1"/>
</dbReference>
<sequence length="236" mass="24764">MHADESHHAATTSAASGVAVAVDAVVAAAVMAAAVATVAAATIDAGQPDTTSSTGLEVYGDSAYGTGAARAAYQRGGHDMVIKPKPLVPAVAGGFALDDFAIDESAGTVTCRGGHTCTMTAKRTVTFGAVCAACPLRSRCTTAKEGRLMSIHPHGQLLRAARAQARTPEFQQAYPTRSTVERIVAWTATNRGRRIKLRYLGVDKNHAWFRTRCAAINLRTLINTGLTRRDGTWALA</sequence>
<reference evidence="2" key="1">
    <citation type="submission" date="2022-05" db="EMBL/GenBank/DDBJ databases">
        <title>A methanotrophic Mycobacterium dominates a cave microbial ecosystem.</title>
        <authorList>
            <person name="Van Spanning R.J.M."/>
            <person name="Guan Q."/>
            <person name="Melkonian C."/>
            <person name="Gallant J."/>
            <person name="Polerecky L."/>
            <person name="Flot J.-F."/>
            <person name="Brandt B.W."/>
            <person name="Braster M."/>
            <person name="Iturbe Espinoza P."/>
            <person name="Aerts J."/>
            <person name="Meima-Franke M."/>
            <person name="Piersma S.R."/>
            <person name="Bunduc C."/>
            <person name="Ummels R."/>
            <person name="Pain A."/>
            <person name="Fleming E.J."/>
            <person name="van der Wel N."/>
            <person name="Gherman V.D."/>
            <person name="Sarbu S.M."/>
            <person name="Bodelier P.L.E."/>
            <person name="Bitter W."/>
        </authorList>
    </citation>
    <scope>NUCLEOTIDE SEQUENCE</scope>
    <source>
        <strain evidence="2">Sulfur Cave</strain>
    </source>
</reference>
<dbReference type="RefSeq" id="WP_249763115.1">
    <property type="nucleotide sequence ID" value="NZ_CAJUXY010000088.1"/>
</dbReference>
<evidence type="ECO:0000313" key="2">
    <source>
        <dbReference type="EMBL" id="UQX11677.1"/>
    </source>
</evidence>
<organism evidence="2 3">
    <name type="scientific">Candidatus Mycobacterium methanotrophicum</name>
    <dbReference type="NCBI Taxonomy" id="2943498"/>
    <lineage>
        <taxon>Bacteria</taxon>
        <taxon>Bacillati</taxon>
        <taxon>Actinomycetota</taxon>
        <taxon>Actinomycetes</taxon>
        <taxon>Mycobacteriales</taxon>
        <taxon>Mycobacteriaceae</taxon>
        <taxon>Mycobacterium</taxon>
    </lineage>
</organism>
<protein>
    <submittedName>
        <fullName evidence="2">Transposase</fullName>
    </submittedName>
</protein>
<evidence type="ECO:0000259" key="1">
    <source>
        <dbReference type="Pfam" id="PF13751"/>
    </source>
</evidence>
<dbReference type="InterPro" id="IPR025668">
    <property type="entry name" value="Tnp_DDE_dom"/>
</dbReference>
<accession>A0ABY4QN52</accession>
<dbReference type="Proteomes" id="UP001056610">
    <property type="component" value="Chromosome"/>
</dbReference>
<proteinExistence type="predicted"/>
<gene>
    <name evidence="2" type="ORF">M5I08_04240</name>
</gene>
<feature type="domain" description="Transposase DDE" evidence="1">
    <location>
        <begin position="123"/>
        <end position="221"/>
    </location>
</feature>
<dbReference type="EMBL" id="CP097320">
    <property type="protein sequence ID" value="UQX11677.1"/>
    <property type="molecule type" value="Genomic_DNA"/>
</dbReference>
<name>A0ABY4QN52_9MYCO</name>
<evidence type="ECO:0000313" key="3">
    <source>
        <dbReference type="Proteomes" id="UP001056610"/>
    </source>
</evidence>
<keyword evidence="3" id="KW-1185">Reference proteome</keyword>